<dbReference type="InterPro" id="IPR000858">
    <property type="entry name" value="S_locus_glycoprot_dom"/>
</dbReference>
<reference evidence="6" key="3">
    <citation type="submission" date="2018-07" db="EMBL/GenBank/DDBJ databases">
        <title>WGS assembly of Glycine max.</title>
        <authorList>
            <person name="Schmutz J."/>
            <person name="Cannon S."/>
            <person name="Schlueter J."/>
            <person name="Ma J."/>
            <person name="Mitros T."/>
            <person name="Nelson W."/>
            <person name="Hyten D."/>
            <person name="Song Q."/>
            <person name="Thelen J."/>
            <person name="Cheng J."/>
            <person name="Xu D."/>
            <person name="Hellsten U."/>
            <person name="May G."/>
            <person name="Yu Y."/>
            <person name="Sakurai T."/>
            <person name="Umezawa T."/>
            <person name="Bhattacharyya M."/>
            <person name="Sandhu D."/>
            <person name="Valliyodan B."/>
            <person name="Lindquist E."/>
            <person name="Peto M."/>
            <person name="Grant D."/>
            <person name="Shu S."/>
            <person name="Goodstein D."/>
            <person name="Barry K."/>
            <person name="Futrell-Griggs M."/>
            <person name="Abernathy B."/>
            <person name="Du J."/>
            <person name="Tian Z."/>
            <person name="Zhu L."/>
            <person name="Gill N."/>
            <person name="Joshi T."/>
            <person name="Libault M."/>
            <person name="Sethuraman A."/>
            <person name="Zhang X."/>
            <person name="Shinozaki K."/>
            <person name="Nguyen H."/>
            <person name="Wing R."/>
            <person name="Cregan P."/>
            <person name="Specht J."/>
            <person name="Grimwood J."/>
            <person name="Rokhsar D."/>
            <person name="Stacey G."/>
            <person name="Shoemaker R."/>
            <person name="Jackson S."/>
        </authorList>
    </citation>
    <scope>NUCLEOTIDE SEQUENCE</scope>
    <source>
        <tissue evidence="6">Callus</tissue>
    </source>
</reference>
<protein>
    <recommendedName>
        <fullName evidence="5">Apple domain-containing protein</fullName>
    </recommendedName>
</protein>
<dbReference type="Proteomes" id="UP000008827">
    <property type="component" value="Chromosome 6"/>
</dbReference>
<dbReference type="Gramene" id="KRH55546">
    <property type="protein sequence ID" value="KRH55546"/>
    <property type="gene ID" value="GLYMA_06G261600"/>
</dbReference>
<dbReference type="Pfam" id="PF08276">
    <property type="entry name" value="PAN_2"/>
    <property type="match status" value="1"/>
</dbReference>
<sequence length="178" mass="20031">MKNGNHGEEIQTGENSEDLPVAYQTLLCRQRNIWIPENGTWRLFQTAPRDICDTYSPCGSYANCMVDSSPVCQCLEGFKPKSLDTMEQGCVRSEPWSCKVEGRDGFRKFVGLKFPDTTHSWINKSMTLEECKVKCWENCSCTAYANLDIRGAGSGCSIWFADLIDLKVVSQSGQYLNI</sequence>
<proteinExistence type="predicted"/>
<dbReference type="SMR" id="K7KXH5"/>
<keyword evidence="1" id="KW-0597">Phosphoprotein</keyword>
<evidence type="ECO:0000313" key="6">
    <source>
        <dbReference type="EMBL" id="KRH55546.1"/>
    </source>
</evidence>
<dbReference type="PANTHER" id="PTHR32444:SF234">
    <property type="entry name" value="RECEPTOR-LIKE SERINE_THREONINE-PROTEIN KINASE"/>
    <property type="match status" value="1"/>
</dbReference>
<keyword evidence="4" id="KW-0675">Receptor</keyword>
<evidence type="ECO:0000256" key="1">
    <source>
        <dbReference type="ARBA" id="ARBA00022553"/>
    </source>
</evidence>
<dbReference type="CDD" id="cd01098">
    <property type="entry name" value="PAN_AP_plant"/>
    <property type="match status" value="1"/>
</dbReference>
<evidence type="ECO:0000256" key="4">
    <source>
        <dbReference type="ARBA" id="ARBA00023170"/>
    </source>
</evidence>
<dbReference type="HOGENOM" id="CLU_1513174_0_0_1"/>
<accession>K7KXH5</accession>
<dbReference type="InterPro" id="IPR003609">
    <property type="entry name" value="Pan_app"/>
</dbReference>
<dbReference type="InParanoid" id="K7KXH5"/>
<reference evidence="7" key="2">
    <citation type="submission" date="2018-02" db="UniProtKB">
        <authorList>
            <consortium name="EnsemblPlants"/>
        </authorList>
    </citation>
    <scope>IDENTIFICATION</scope>
    <source>
        <strain evidence="7">Williams 82</strain>
    </source>
</reference>
<dbReference type="PANTHER" id="PTHR32444">
    <property type="entry name" value="BULB-TYPE LECTIN DOMAIN-CONTAINING PROTEIN"/>
    <property type="match status" value="1"/>
</dbReference>
<dbReference type="FunFam" id="3.50.4.10:FF:000002">
    <property type="entry name" value="G-type lectin S-receptor-like serine/threonine-protein kinase"/>
    <property type="match status" value="1"/>
</dbReference>
<keyword evidence="2" id="KW-0732">Signal</keyword>
<evidence type="ECO:0000313" key="7">
    <source>
        <dbReference type="EnsemblPlants" id="KRH55546"/>
    </source>
</evidence>
<feature type="domain" description="Apple" evidence="5">
    <location>
        <begin position="98"/>
        <end position="178"/>
    </location>
</feature>
<evidence type="ECO:0000256" key="3">
    <source>
        <dbReference type="ARBA" id="ARBA00023157"/>
    </source>
</evidence>
<evidence type="ECO:0000259" key="5">
    <source>
        <dbReference type="PROSITE" id="PS50948"/>
    </source>
</evidence>
<dbReference type="AlphaFoldDB" id="K7KXH5"/>
<dbReference type="Pfam" id="PF00954">
    <property type="entry name" value="S_locus_glycop"/>
    <property type="match status" value="1"/>
</dbReference>
<evidence type="ECO:0000256" key="2">
    <source>
        <dbReference type="ARBA" id="ARBA00022729"/>
    </source>
</evidence>
<evidence type="ECO:0000313" key="8">
    <source>
        <dbReference type="Proteomes" id="UP000008827"/>
    </source>
</evidence>
<organism evidence="6">
    <name type="scientific">Glycine max</name>
    <name type="common">Soybean</name>
    <name type="synonym">Glycine hispida</name>
    <dbReference type="NCBI Taxonomy" id="3847"/>
    <lineage>
        <taxon>Eukaryota</taxon>
        <taxon>Viridiplantae</taxon>
        <taxon>Streptophyta</taxon>
        <taxon>Embryophyta</taxon>
        <taxon>Tracheophyta</taxon>
        <taxon>Spermatophyta</taxon>
        <taxon>Magnoliopsida</taxon>
        <taxon>eudicotyledons</taxon>
        <taxon>Gunneridae</taxon>
        <taxon>Pentapetalae</taxon>
        <taxon>rosids</taxon>
        <taxon>fabids</taxon>
        <taxon>Fabales</taxon>
        <taxon>Fabaceae</taxon>
        <taxon>Papilionoideae</taxon>
        <taxon>50 kb inversion clade</taxon>
        <taxon>NPAAA clade</taxon>
        <taxon>indigoferoid/millettioid clade</taxon>
        <taxon>Phaseoleae</taxon>
        <taxon>Glycine</taxon>
        <taxon>Glycine subgen. Soja</taxon>
    </lineage>
</organism>
<keyword evidence="3" id="KW-1015">Disulfide bond</keyword>
<dbReference type="OMA" id="WFADLID"/>
<dbReference type="PROSITE" id="PS50948">
    <property type="entry name" value="PAN"/>
    <property type="match status" value="1"/>
</dbReference>
<dbReference type="GO" id="GO:0048544">
    <property type="term" value="P:recognition of pollen"/>
    <property type="evidence" value="ECO:0007669"/>
    <property type="project" value="InterPro"/>
</dbReference>
<name>K7KXH5_SOYBN</name>
<dbReference type="EnsemblPlants" id="KRH55546">
    <property type="protein sequence ID" value="KRH55546"/>
    <property type="gene ID" value="GLYMA_06G261600"/>
</dbReference>
<keyword evidence="8" id="KW-1185">Reference proteome</keyword>
<dbReference type="SMART" id="SM00473">
    <property type="entry name" value="PAN_AP"/>
    <property type="match status" value="1"/>
</dbReference>
<gene>
    <name evidence="6" type="ORF">GLYMA_06G261600</name>
</gene>
<dbReference type="EMBL" id="CM000839">
    <property type="protein sequence ID" value="KRH55546.1"/>
    <property type="molecule type" value="Genomic_DNA"/>
</dbReference>
<dbReference type="PaxDb" id="3847-GLYMA06G40995.1"/>
<dbReference type="Gene3D" id="3.50.4.10">
    <property type="entry name" value="Hepatocyte Growth Factor"/>
    <property type="match status" value="1"/>
</dbReference>
<reference evidence="6 7" key="1">
    <citation type="journal article" date="2010" name="Nature">
        <title>Genome sequence of the palaeopolyploid soybean.</title>
        <authorList>
            <person name="Schmutz J."/>
            <person name="Cannon S.B."/>
            <person name="Schlueter J."/>
            <person name="Ma J."/>
            <person name="Mitros T."/>
            <person name="Nelson W."/>
            <person name="Hyten D.L."/>
            <person name="Song Q."/>
            <person name="Thelen J.J."/>
            <person name="Cheng J."/>
            <person name="Xu D."/>
            <person name="Hellsten U."/>
            <person name="May G.D."/>
            <person name="Yu Y."/>
            <person name="Sakurai T."/>
            <person name="Umezawa T."/>
            <person name="Bhattacharyya M.K."/>
            <person name="Sandhu D."/>
            <person name="Valliyodan B."/>
            <person name="Lindquist E."/>
            <person name="Peto M."/>
            <person name="Grant D."/>
            <person name="Shu S."/>
            <person name="Goodstein D."/>
            <person name="Barry K."/>
            <person name="Futrell-Griggs M."/>
            <person name="Abernathy B."/>
            <person name="Du J."/>
            <person name="Tian Z."/>
            <person name="Zhu L."/>
            <person name="Gill N."/>
            <person name="Joshi T."/>
            <person name="Libault M."/>
            <person name="Sethuraman A."/>
            <person name="Zhang X.-C."/>
            <person name="Shinozaki K."/>
            <person name="Nguyen H.T."/>
            <person name="Wing R.A."/>
            <person name="Cregan P."/>
            <person name="Specht J."/>
            <person name="Grimwood J."/>
            <person name="Rokhsar D."/>
            <person name="Stacey G."/>
            <person name="Shoemaker R.C."/>
            <person name="Jackson S.A."/>
        </authorList>
    </citation>
    <scope>NUCLEOTIDE SEQUENCE</scope>
    <source>
        <strain evidence="7">cv. Williams 82</strain>
        <tissue evidence="6">Callus</tissue>
    </source>
</reference>